<sequence length="973" mass="107504">MTKRTDETERQASDRPAKRRRTLSEQLQYSHPTPRQLLLEEIDVELGLRERLCETVQSRLRWASLLQESLGKNTRNETSNFQDAALDALDAAEEPCHILFDREIRLPEQPLLSLSSLQANAPVVNATIPLQSQPPTRTGPSRRTLPRALPLPSRKLLFLRNTNVSPPEIAKLACPDCSRSDFSSLQGLLNHCRLRHQREFGSHDECVQSCAVIVPEEERQWVVANGTELGGISLPSLRRLFEIAVGAGDNVLLPGLQHASSAPKPTAEGKQTESSREATPASTHITQTLGHHADTPALAPFLGRAPKERAINVYGDPDEIVDITGDCQGTTLQAQGTRRWRMPYNHRSVARHELDDIPPLPETSPDQDEAGDYKPDTQPTVDKGPAAILPNLAGSRFHIVARVKVADQSLWIPSGNVGLHLDQDVPTDGGCPSHLRPMSVFSRVYPRSLHITTFLTKLTITCVTDPPPSTFVEPIVVTDPPFVATGIADKPFLTRLTFTWAGTTNPSTDIEHWVDLDPLHNAYPTLGDEQVFDVELDRNTELFPVRPDTRKITWKDETSGSERVDTIAGEEGRPTDLSAEPDAEPGYAVTLRALLSQIPITTKDMKGRFAASQSFLIPSRMQFNNLVPGRRKAIEMSRARALKDTYEQHVASLSEKGGHIPLSTADVYRWMERESMFPRPRVKRKTPTSQEQHQKNGIAQGSIGLPAFCRTCGLNQLVHPTDVKIENEDTDRKHISGTSILPQPSRSICLSFNGSSVRIPLFDVYHLLESLPGVGAVHGTSYGLAPTMFMPPATSHNKRAPPPGDLINIAHPRLVTAIRSISAAWKLQHLGTTSQGSSGVAELSETRQVVTDQLAPFALLATVTRCMIRLLVRRGVETYRQDETALQALGHQKRKMGRQQTSITPRRILTPSHILRGLAVGAQRELVDCAALLTIAELGVGNRGEIRYADMMRDENSAVKIEEQEPVSMSENQ</sequence>
<dbReference type="STRING" id="742152.A0A2H3JK00"/>
<evidence type="ECO:0000313" key="5">
    <source>
        <dbReference type="EMBL" id="PCH40183.1"/>
    </source>
</evidence>
<dbReference type="InterPro" id="IPR055129">
    <property type="entry name" value="YEATS_dom"/>
</dbReference>
<dbReference type="Pfam" id="PF22951">
    <property type="entry name" value="3HBD"/>
    <property type="match status" value="1"/>
</dbReference>
<dbReference type="InterPro" id="IPR055127">
    <property type="entry name" value="YEATS2_3HBD"/>
</dbReference>
<feature type="region of interest" description="Disordered" evidence="3">
    <location>
        <begin position="1"/>
        <end position="29"/>
    </location>
</feature>
<evidence type="ECO:0000259" key="4">
    <source>
        <dbReference type="PROSITE" id="PS51037"/>
    </source>
</evidence>
<evidence type="ECO:0000256" key="1">
    <source>
        <dbReference type="ARBA" id="ARBA00023242"/>
    </source>
</evidence>
<keyword evidence="6" id="KW-1185">Reference proteome</keyword>
<organism evidence="5 6">
    <name type="scientific">Wolfiporia cocos (strain MD-104)</name>
    <name type="common">Brown rot fungus</name>
    <dbReference type="NCBI Taxonomy" id="742152"/>
    <lineage>
        <taxon>Eukaryota</taxon>
        <taxon>Fungi</taxon>
        <taxon>Dikarya</taxon>
        <taxon>Basidiomycota</taxon>
        <taxon>Agaricomycotina</taxon>
        <taxon>Agaricomycetes</taxon>
        <taxon>Polyporales</taxon>
        <taxon>Phaeolaceae</taxon>
        <taxon>Wolfiporia</taxon>
    </lineage>
</organism>
<dbReference type="Pfam" id="PF25909">
    <property type="entry name" value="zf-C2H2_AHC1"/>
    <property type="match status" value="1"/>
</dbReference>
<keyword evidence="1 2" id="KW-0539">Nucleus</keyword>
<feature type="domain" description="YEATS" evidence="4">
    <location>
        <begin position="393"/>
        <end position="546"/>
    </location>
</feature>
<dbReference type="InterPro" id="IPR058706">
    <property type="entry name" value="zf-C2H2_AHC1-like"/>
</dbReference>
<protein>
    <recommendedName>
        <fullName evidence="4">YEATS domain-containing protein</fullName>
    </recommendedName>
</protein>
<gene>
    <name evidence="5" type="ORF">WOLCODRAFT_150222</name>
</gene>
<dbReference type="GO" id="GO:0005634">
    <property type="term" value="C:nucleus"/>
    <property type="evidence" value="ECO:0007669"/>
    <property type="project" value="UniProtKB-SubCell"/>
</dbReference>
<dbReference type="Proteomes" id="UP000218811">
    <property type="component" value="Unassembled WGS sequence"/>
</dbReference>
<feature type="region of interest" description="Disordered" evidence="3">
    <location>
        <begin position="256"/>
        <end position="284"/>
    </location>
</feature>
<feature type="region of interest" description="Disordered" evidence="3">
    <location>
        <begin position="350"/>
        <end position="381"/>
    </location>
</feature>
<evidence type="ECO:0000313" key="6">
    <source>
        <dbReference type="Proteomes" id="UP000218811"/>
    </source>
</evidence>
<dbReference type="PROSITE" id="PS51037">
    <property type="entry name" value="YEATS"/>
    <property type="match status" value="1"/>
</dbReference>
<evidence type="ECO:0000256" key="3">
    <source>
        <dbReference type="SAM" id="MobiDB-lite"/>
    </source>
</evidence>
<dbReference type="EMBL" id="KB468053">
    <property type="protein sequence ID" value="PCH40183.1"/>
    <property type="molecule type" value="Genomic_DNA"/>
</dbReference>
<dbReference type="AlphaFoldDB" id="A0A2H3JK00"/>
<name>A0A2H3JK00_WOLCO</name>
<comment type="subcellular location">
    <subcellularLocation>
        <location evidence="2">Nucleus</location>
    </subcellularLocation>
</comment>
<dbReference type="Gene3D" id="2.60.40.1970">
    <property type="entry name" value="YEATS domain"/>
    <property type="match status" value="1"/>
</dbReference>
<reference evidence="5 6" key="1">
    <citation type="journal article" date="2012" name="Science">
        <title>The Paleozoic origin of enzymatic lignin decomposition reconstructed from 31 fungal genomes.</title>
        <authorList>
            <person name="Floudas D."/>
            <person name="Binder M."/>
            <person name="Riley R."/>
            <person name="Barry K."/>
            <person name="Blanchette R.A."/>
            <person name="Henrissat B."/>
            <person name="Martinez A.T."/>
            <person name="Otillar R."/>
            <person name="Spatafora J.W."/>
            <person name="Yadav J.S."/>
            <person name="Aerts A."/>
            <person name="Benoit I."/>
            <person name="Boyd A."/>
            <person name="Carlson A."/>
            <person name="Copeland A."/>
            <person name="Coutinho P.M."/>
            <person name="de Vries R.P."/>
            <person name="Ferreira P."/>
            <person name="Findley K."/>
            <person name="Foster B."/>
            <person name="Gaskell J."/>
            <person name="Glotzer D."/>
            <person name="Gorecki P."/>
            <person name="Heitman J."/>
            <person name="Hesse C."/>
            <person name="Hori C."/>
            <person name="Igarashi K."/>
            <person name="Jurgens J.A."/>
            <person name="Kallen N."/>
            <person name="Kersten P."/>
            <person name="Kohler A."/>
            <person name="Kuees U."/>
            <person name="Kumar T.K.A."/>
            <person name="Kuo A."/>
            <person name="LaButti K."/>
            <person name="Larrondo L.F."/>
            <person name="Lindquist E."/>
            <person name="Ling A."/>
            <person name="Lombard V."/>
            <person name="Lucas S."/>
            <person name="Lundell T."/>
            <person name="Martin R."/>
            <person name="McLaughlin D.J."/>
            <person name="Morgenstern I."/>
            <person name="Morin E."/>
            <person name="Murat C."/>
            <person name="Nagy L.G."/>
            <person name="Nolan M."/>
            <person name="Ohm R.A."/>
            <person name="Patyshakuliyeva A."/>
            <person name="Rokas A."/>
            <person name="Ruiz-Duenas F.J."/>
            <person name="Sabat G."/>
            <person name="Salamov A."/>
            <person name="Samejima M."/>
            <person name="Schmutz J."/>
            <person name="Slot J.C."/>
            <person name="St John F."/>
            <person name="Stenlid J."/>
            <person name="Sun H."/>
            <person name="Sun S."/>
            <person name="Syed K."/>
            <person name="Tsang A."/>
            <person name="Wiebenga A."/>
            <person name="Young D."/>
            <person name="Pisabarro A."/>
            <person name="Eastwood D.C."/>
            <person name="Martin F."/>
            <person name="Cullen D."/>
            <person name="Grigoriev I.V."/>
            <person name="Hibbett D.S."/>
        </authorList>
    </citation>
    <scope>NUCLEOTIDE SEQUENCE [LARGE SCALE GENOMIC DNA]</scope>
    <source>
        <strain evidence="5 6">MD-104</strain>
    </source>
</reference>
<evidence type="ECO:0000256" key="2">
    <source>
        <dbReference type="PROSITE-ProRule" id="PRU00376"/>
    </source>
</evidence>
<dbReference type="OMA" id="HTHRWRL"/>
<feature type="compositionally biased region" description="Basic and acidic residues" evidence="3">
    <location>
        <begin position="1"/>
        <end position="16"/>
    </location>
</feature>
<accession>A0A2H3JK00</accession>
<dbReference type="InterPro" id="IPR038704">
    <property type="entry name" value="YEAST_sf"/>
</dbReference>
<proteinExistence type="predicted"/>
<dbReference type="OrthoDB" id="1741717at2759"/>